<evidence type="ECO:0000256" key="12">
    <source>
        <dbReference type="ARBA" id="ARBA00023136"/>
    </source>
</evidence>
<evidence type="ECO:0000313" key="18">
    <source>
        <dbReference type="Proteomes" id="UP001228690"/>
    </source>
</evidence>
<evidence type="ECO:0000256" key="9">
    <source>
        <dbReference type="ARBA" id="ARBA00022960"/>
    </source>
</evidence>
<dbReference type="Gene3D" id="3.30.1390.30">
    <property type="entry name" value="Penicillin-binding protein 2a, domain 3"/>
    <property type="match status" value="1"/>
</dbReference>
<evidence type="ECO:0000256" key="8">
    <source>
        <dbReference type="ARBA" id="ARBA00022801"/>
    </source>
</evidence>
<sequence length="639" mass="72684">MAQSKIDITELRYWIYIVILALFFLIWFVKLFSLQILQGATYASEAVQITERKERLSAKRGLIYYNDDRTPIVNNIDIFTVYLTPAHVPEGQLAKILDLLSPILDMSQGKLEGKIAARKNLLQPIELKDDVHIDVIKQIAERRERLPGISYTSHPERNLIDEGSIIHIVGYVGKISDYELEVLYNDQYQKDTSIGKTGIEQYYDTILRGYDGSRIQIVDAKGNMLDERIDPPKTGLSLTLSVDRKIQKLAEDALGDRVGSAIVLRPATGEILAMVSTPWYKLSDFDSSKRFQEVINDPRTPLINRTIQSQYPPASTFKLVTATAMLGERSFSPTEYIFDPGYWRLGNRLFRCWLRGGHGNENLVDAIADSCNVYFGVVGVRYVGEENITKYARKYGFGQLTEVDLPGEVNGFVPSQEWKYRTYNQIWTQGDTLNISIGQGFMLVTPLQVAVYTSAIVNKGLAYKPSLLKKIHNEYSREDGDSSISEPEILYDMQLDAGIFEQIMYGMRQTVVHGTARGSVYNGVVDVAAKTGTAEIGLSTNWHSWFTSFGPYETDDPLKRVVVVTQVEADPTAPKENYNWWAPRAADIIFRGIFADENYEEVWLNYKKRKVWYHPLMKVPENYREEQEVVAETTKPESL</sequence>
<dbReference type="GO" id="GO:0009002">
    <property type="term" value="F:serine-type D-Ala-D-Ala carboxypeptidase activity"/>
    <property type="evidence" value="ECO:0007669"/>
    <property type="project" value="UniProtKB-EC"/>
</dbReference>
<proteinExistence type="predicted"/>
<evidence type="ECO:0000256" key="11">
    <source>
        <dbReference type="ARBA" id="ARBA00022989"/>
    </source>
</evidence>
<dbReference type="PANTHER" id="PTHR30627">
    <property type="entry name" value="PEPTIDOGLYCAN D,D-TRANSPEPTIDASE"/>
    <property type="match status" value="1"/>
</dbReference>
<name>A0ABY8MJ54_9SPIO</name>
<dbReference type="EMBL" id="CP123443">
    <property type="protein sequence ID" value="WGK69233.1"/>
    <property type="molecule type" value="Genomic_DNA"/>
</dbReference>
<keyword evidence="6" id="KW-0645">Protease</keyword>
<dbReference type="Gene3D" id="3.90.1310.10">
    <property type="entry name" value="Penicillin-binding protein 2a (Domain 2)"/>
    <property type="match status" value="1"/>
</dbReference>
<dbReference type="Pfam" id="PF03717">
    <property type="entry name" value="PBP_dimer"/>
    <property type="match status" value="1"/>
</dbReference>
<keyword evidence="9" id="KW-0133">Cell shape</keyword>
<feature type="domain" description="Penicillin-binding protein transpeptidase" evidence="15">
    <location>
        <begin position="259"/>
        <end position="567"/>
    </location>
</feature>
<evidence type="ECO:0000256" key="2">
    <source>
        <dbReference type="ARBA" id="ARBA00004236"/>
    </source>
</evidence>
<dbReference type="InterPro" id="IPR001460">
    <property type="entry name" value="PCN-bd_Tpept"/>
</dbReference>
<evidence type="ECO:0000256" key="1">
    <source>
        <dbReference type="ARBA" id="ARBA00004167"/>
    </source>
</evidence>
<accession>A0ABY8MJ54</accession>
<evidence type="ECO:0000256" key="14">
    <source>
        <dbReference type="SAM" id="Phobius"/>
    </source>
</evidence>
<comment type="subcellular location">
    <subcellularLocation>
        <location evidence="2">Cell membrane</location>
    </subcellularLocation>
    <subcellularLocation>
        <location evidence="1">Membrane</location>
        <topology evidence="1">Single-pass membrane protein</topology>
    </subcellularLocation>
</comment>
<evidence type="ECO:0000256" key="5">
    <source>
        <dbReference type="ARBA" id="ARBA00022645"/>
    </source>
</evidence>
<feature type="domain" description="Penicillin-binding protein dimerisation" evidence="16">
    <location>
        <begin position="57"/>
        <end position="227"/>
    </location>
</feature>
<evidence type="ECO:0000256" key="4">
    <source>
        <dbReference type="ARBA" id="ARBA00022519"/>
    </source>
</evidence>
<keyword evidence="12 14" id="KW-0472">Membrane</keyword>
<dbReference type="SUPFAM" id="SSF56601">
    <property type="entry name" value="beta-lactamase/transpeptidase-like"/>
    <property type="match status" value="1"/>
</dbReference>
<dbReference type="EC" id="3.4.16.4" evidence="17"/>
<evidence type="ECO:0000256" key="13">
    <source>
        <dbReference type="ARBA" id="ARBA00023316"/>
    </source>
</evidence>
<evidence type="ECO:0000256" key="10">
    <source>
        <dbReference type="ARBA" id="ARBA00022984"/>
    </source>
</evidence>
<dbReference type="RefSeq" id="WP_326927421.1">
    <property type="nucleotide sequence ID" value="NZ_CP123443.1"/>
</dbReference>
<keyword evidence="18" id="KW-1185">Reference proteome</keyword>
<keyword evidence="8 17" id="KW-0378">Hydrolase</keyword>
<keyword evidence="10" id="KW-0573">Peptidoglycan synthesis</keyword>
<dbReference type="InterPro" id="IPR017790">
    <property type="entry name" value="Penicillin-binding_protein_2"/>
</dbReference>
<keyword evidence="4" id="KW-0997">Cell inner membrane</keyword>
<evidence type="ECO:0000259" key="16">
    <source>
        <dbReference type="Pfam" id="PF03717"/>
    </source>
</evidence>
<evidence type="ECO:0000256" key="7">
    <source>
        <dbReference type="ARBA" id="ARBA00022692"/>
    </source>
</evidence>
<evidence type="ECO:0000313" key="17">
    <source>
        <dbReference type="EMBL" id="WGK69233.1"/>
    </source>
</evidence>
<evidence type="ECO:0000256" key="3">
    <source>
        <dbReference type="ARBA" id="ARBA00022475"/>
    </source>
</evidence>
<gene>
    <name evidence="17" type="primary">mrdA</name>
    <name evidence="17" type="ORF">P0082_12270</name>
</gene>
<dbReference type="Gene3D" id="3.40.710.10">
    <property type="entry name" value="DD-peptidase/beta-lactamase superfamily"/>
    <property type="match status" value="1"/>
</dbReference>
<dbReference type="Pfam" id="PF00905">
    <property type="entry name" value="Transpeptidase"/>
    <property type="match status" value="1"/>
</dbReference>
<protein>
    <submittedName>
        <fullName evidence="17">Penicillin-binding protein 2</fullName>
        <ecNumber evidence="17">3.4.16.4</ecNumber>
    </submittedName>
</protein>
<feature type="transmembrane region" description="Helical" evidence="14">
    <location>
        <begin position="12"/>
        <end position="29"/>
    </location>
</feature>
<dbReference type="NCBIfam" id="TIGR03423">
    <property type="entry name" value="pbp2_mrdA"/>
    <property type="match status" value="1"/>
</dbReference>
<dbReference type="PANTHER" id="PTHR30627:SF2">
    <property type="entry name" value="PEPTIDOGLYCAN D,D-TRANSPEPTIDASE MRDA"/>
    <property type="match status" value="1"/>
</dbReference>
<dbReference type="InterPro" id="IPR036138">
    <property type="entry name" value="PBP_dimer_sf"/>
</dbReference>
<keyword evidence="5 17" id="KW-0121">Carboxypeptidase</keyword>
<dbReference type="InterPro" id="IPR012338">
    <property type="entry name" value="Beta-lactam/transpept-like"/>
</dbReference>
<dbReference type="Proteomes" id="UP001228690">
    <property type="component" value="Chromosome"/>
</dbReference>
<reference evidence="17 18" key="1">
    <citation type="submission" date="2023-04" db="EMBL/GenBank/DDBJ databases">
        <title>Spirochaete genome identified in red abalone sample constitutes a novel genus.</title>
        <authorList>
            <person name="Sharma S.P."/>
            <person name="Purcell C.M."/>
            <person name="Hyde J.R."/>
            <person name="Severin A.J."/>
        </authorList>
    </citation>
    <scope>NUCLEOTIDE SEQUENCE [LARGE SCALE GENOMIC DNA]</scope>
    <source>
        <strain evidence="17 18">SP-2023</strain>
    </source>
</reference>
<keyword evidence="13" id="KW-0961">Cell wall biogenesis/degradation</keyword>
<dbReference type="SUPFAM" id="SSF56519">
    <property type="entry name" value="Penicillin binding protein dimerisation domain"/>
    <property type="match status" value="1"/>
</dbReference>
<keyword evidence="7 14" id="KW-0812">Transmembrane</keyword>
<evidence type="ECO:0000259" key="15">
    <source>
        <dbReference type="Pfam" id="PF00905"/>
    </source>
</evidence>
<keyword evidence="3" id="KW-1003">Cell membrane</keyword>
<dbReference type="InterPro" id="IPR050515">
    <property type="entry name" value="Beta-lactam/transpept"/>
</dbReference>
<dbReference type="InterPro" id="IPR005311">
    <property type="entry name" value="PBP_dimer"/>
</dbReference>
<evidence type="ECO:0000256" key="6">
    <source>
        <dbReference type="ARBA" id="ARBA00022670"/>
    </source>
</evidence>
<keyword evidence="11 14" id="KW-1133">Transmembrane helix</keyword>
<organism evidence="17 18">
    <name type="scientific">Candidatus Haliotispira prima</name>
    <dbReference type="NCBI Taxonomy" id="3034016"/>
    <lineage>
        <taxon>Bacteria</taxon>
        <taxon>Pseudomonadati</taxon>
        <taxon>Spirochaetota</taxon>
        <taxon>Spirochaetia</taxon>
        <taxon>Spirochaetales</taxon>
        <taxon>Spirochaetaceae</taxon>
        <taxon>Candidatus Haliotispira</taxon>
    </lineage>
</organism>